<dbReference type="AlphaFoldDB" id="X0VCG0"/>
<dbReference type="InterPro" id="IPR011006">
    <property type="entry name" value="CheY-like_superfamily"/>
</dbReference>
<dbReference type="InterPro" id="IPR001789">
    <property type="entry name" value="Sig_transdc_resp-reg_receiver"/>
</dbReference>
<accession>X0VCG0</accession>
<protein>
    <recommendedName>
        <fullName evidence="1">Response regulatory domain-containing protein</fullName>
    </recommendedName>
</protein>
<gene>
    <name evidence="2" type="ORF">S01H1_42870</name>
</gene>
<name>X0VCG0_9ZZZZ</name>
<feature type="non-terminal residue" evidence="2">
    <location>
        <position position="78"/>
    </location>
</feature>
<organism evidence="2">
    <name type="scientific">marine sediment metagenome</name>
    <dbReference type="NCBI Taxonomy" id="412755"/>
    <lineage>
        <taxon>unclassified sequences</taxon>
        <taxon>metagenomes</taxon>
        <taxon>ecological metagenomes</taxon>
    </lineage>
</organism>
<dbReference type="SUPFAM" id="SSF52172">
    <property type="entry name" value="CheY-like"/>
    <property type="match status" value="1"/>
</dbReference>
<proteinExistence type="predicted"/>
<comment type="caution">
    <text evidence="2">The sequence shown here is derived from an EMBL/GenBank/DDBJ whole genome shotgun (WGS) entry which is preliminary data.</text>
</comment>
<evidence type="ECO:0000313" key="2">
    <source>
        <dbReference type="EMBL" id="GAG10183.1"/>
    </source>
</evidence>
<dbReference type="PROSITE" id="PS50110">
    <property type="entry name" value="RESPONSE_REGULATORY"/>
    <property type="match status" value="1"/>
</dbReference>
<sequence length="78" mass="8308">MHILLATDADWIVDEVTAALGGDDVSFTVCREGRVVSDQVDEKLPDMAICDLQIGSMGGMAVTMALRLDESAGMVDHV</sequence>
<dbReference type="GO" id="GO:0000160">
    <property type="term" value="P:phosphorelay signal transduction system"/>
    <property type="evidence" value="ECO:0007669"/>
    <property type="project" value="InterPro"/>
</dbReference>
<dbReference type="EMBL" id="BARS01027281">
    <property type="protein sequence ID" value="GAG10183.1"/>
    <property type="molecule type" value="Genomic_DNA"/>
</dbReference>
<reference evidence="2" key="1">
    <citation type="journal article" date="2014" name="Front. Microbiol.">
        <title>High frequency of phylogenetically diverse reductive dehalogenase-homologous genes in deep subseafloor sedimentary metagenomes.</title>
        <authorList>
            <person name="Kawai M."/>
            <person name="Futagami T."/>
            <person name="Toyoda A."/>
            <person name="Takaki Y."/>
            <person name="Nishi S."/>
            <person name="Hori S."/>
            <person name="Arai W."/>
            <person name="Tsubouchi T."/>
            <person name="Morono Y."/>
            <person name="Uchiyama I."/>
            <person name="Ito T."/>
            <person name="Fujiyama A."/>
            <person name="Inagaki F."/>
            <person name="Takami H."/>
        </authorList>
    </citation>
    <scope>NUCLEOTIDE SEQUENCE</scope>
    <source>
        <strain evidence="2">Expedition CK06-06</strain>
    </source>
</reference>
<feature type="domain" description="Response regulatory" evidence="1">
    <location>
        <begin position="2"/>
        <end position="78"/>
    </location>
</feature>
<evidence type="ECO:0000259" key="1">
    <source>
        <dbReference type="PROSITE" id="PS50110"/>
    </source>
</evidence>
<dbReference type="Gene3D" id="3.40.50.2300">
    <property type="match status" value="1"/>
</dbReference>